<dbReference type="Gene3D" id="2.40.240.10">
    <property type="entry name" value="Ribosomal Protein L25, Chain P"/>
    <property type="match status" value="1"/>
</dbReference>
<proteinExistence type="inferred from homology"/>
<feature type="compositionally biased region" description="Low complexity" evidence="6">
    <location>
        <begin position="219"/>
        <end position="237"/>
    </location>
</feature>
<comment type="subunit">
    <text evidence="5">Part of the 50S ribosomal subunit; part of the 5S rRNA/L5/L18/L25 subcomplex. Contacts the 5S rRNA. Binds to the 5S rRNA independently of L5 and L18.</text>
</comment>
<dbReference type="GO" id="GO:0003735">
    <property type="term" value="F:structural constituent of ribosome"/>
    <property type="evidence" value="ECO:0007669"/>
    <property type="project" value="InterPro"/>
</dbReference>
<dbReference type="PANTHER" id="PTHR33284">
    <property type="entry name" value="RIBOSOMAL PROTEIN L25/GLN-TRNA SYNTHETASE, ANTI-CODON-BINDING DOMAIN-CONTAINING PROTEIN"/>
    <property type="match status" value="1"/>
</dbReference>
<dbReference type="AlphaFoldDB" id="A0A1F7I4N5"/>
<sequence>MATQKKGSSDKIVLSTTLRRETGKKVRKLRKEGIIPANIFGRDFASRSISMTVKNFIQAYKKARATGIIYVSLDQESIPTLISNIQRDPIRDSVLHVDFRKVDLKQKIETAVPVTFIGQSEAVSVKGGVLITQSDHLMVEALPTDIPSRIEVDLTKIKEIGQEIKVSDLAKSTTFEIKEEPNKVIVSVTEHKEESVVPETTVEAPEITTEKVPEAVEGEAPTAEGATVPAATPAPAAGEKKDAKPEQKPPEKKKK</sequence>
<evidence type="ECO:0000256" key="5">
    <source>
        <dbReference type="HAMAP-Rule" id="MF_01334"/>
    </source>
</evidence>
<reference evidence="9 10" key="1">
    <citation type="journal article" date="2016" name="Nat. Commun.">
        <title>Thousands of microbial genomes shed light on interconnected biogeochemical processes in an aquifer system.</title>
        <authorList>
            <person name="Anantharaman K."/>
            <person name="Brown C.T."/>
            <person name="Hug L.A."/>
            <person name="Sharon I."/>
            <person name="Castelle C.J."/>
            <person name="Probst A.J."/>
            <person name="Thomas B.C."/>
            <person name="Singh A."/>
            <person name="Wilkins M.J."/>
            <person name="Karaoz U."/>
            <person name="Brodie E.L."/>
            <person name="Williams K.H."/>
            <person name="Hubbard S.S."/>
            <person name="Banfield J.F."/>
        </authorList>
    </citation>
    <scope>NUCLEOTIDE SEQUENCE [LARGE SCALE GENOMIC DNA]</scope>
</reference>
<comment type="caution">
    <text evidence="9">The sequence shown here is derived from an EMBL/GenBank/DDBJ whole genome shotgun (WGS) entry which is preliminary data.</text>
</comment>
<evidence type="ECO:0000313" key="9">
    <source>
        <dbReference type="EMBL" id="OGK38222.1"/>
    </source>
</evidence>
<dbReference type="GO" id="GO:0022625">
    <property type="term" value="C:cytosolic large ribosomal subunit"/>
    <property type="evidence" value="ECO:0007669"/>
    <property type="project" value="TreeGrafter"/>
</dbReference>
<evidence type="ECO:0000256" key="4">
    <source>
        <dbReference type="ARBA" id="ARBA00023274"/>
    </source>
</evidence>
<feature type="domain" description="Large ribosomal subunit protein bL25 beta" evidence="8">
    <location>
        <begin position="107"/>
        <end position="191"/>
    </location>
</feature>
<dbReference type="InterPro" id="IPR029751">
    <property type="entry name" value="Ribosomal_L25_dom"/>
</dbReference>
<keyword evidence="4 5" id="KW-0687">Ribonucleoprotein</keyword>
<evidence type="ECO:0000313" key="10">
    <source>
        <dbReference type="Proteomes" id="UP000176803"/>
    </source>
</evidence>
<dbReference type="CDD" id="cd00495">
    <property type="entry name" value="Ribosomal_L25_TL5_CTC"/>
    <property type="match status" value="1"/>
</dbReference>
<feature type="domain" description="Large ribosomal subunit protein bL25 L25" evidence="7">
    <location>
        <begin position="17"/>
        <end position="99"/>
    </location>
</feature>
<comment type="function">
    <text evidence="5">This is one of the proteins that binds to the 5S RNA in the ribosome where it forms part of the central protuberance.</text>
</comment>
<dbReference type="PANTHER" id="PTHR33284:SF1">
    <property type="entry name" value="RIBOSOMAL PROTEIN L25_GLN-TRNA SYNTHETASE, ANTI-CODON-BINDING DOMAIN-CONTAINING PROTEIN"/>
    <property type="match status" value="1"/>
</dbReference>
<dbReference type="InterPro" id="IPR011035">
    <property type="entry name" value="Ribosomal_bL25/Gln-tRNA_synth"/>
</dbReference>
<dbReference type="HAMAP" id="MF_01334">
    <property type="entry name" value="Ribosomal_bL25_CTC"/>
    <property type="match status" value="1"/>
</dbReference>
<dbReference type="InterPro" id="IPR020057">
    <property type="entry name" value="Ribosomal_bL25_b-dom"/>
</dbReference>
<keyword evidence="3 5" id="KW-0689">Ribosomal protein</keyword>
<dbReference type="InterPro" id="IPR020056">
    <property type="entry name" value="Rbsml_bL25/Gln-tRNA_synth_N"/>
</dbReference>
<dbReference type="InterPro" id="IPR020930">
    <property type="entry name" value="Ribosomal_uL5_bac-type"/>
</dbReference>
<feature type="region of interest" description="Disordered" evidence="6">
    <location>
        <begin position="195"/>
        <end position="255"/>
    </location>
</feature>
<dbReference type="GO" id="GO:0008097">
    <property type="term" value="F:5S rRNA binding"/>
    <property type="evidence" value="ECO:0007669"/>
    <property type="project" value="InterPro"/>
</dbReference>
<evidence type="ECO:0000259" key="8">
    <source>
        <dbReference type="Pfam" id="PF14693"/>
    </source>
</evidence>
<evidence type="ECO:0000256" key="3">
    <source>
        <dbReference type="ARBA" id="ARBA00022980"/>
    </source>
</evidence>
<organism evidence="9 10">
    <name type="scientific">Candidatus Roizmanbacteria bacterium RIFCSPHIGHO2_12_FULL_41_11</name>
    <dbReference type="NCBI Taxonomy" id="1802052"/>
    <lineage>
        <taxon>Bacteria</taxon>
        <taxon>Candidatus Roizmaniibacteriota</taxon>
    </lineage>
</organism>
<evidence type="ECO:0000256" key="6">
    <source>
        <dbReference type="SAM" id="MobiDB-lite"/>
    </source>
</evidence>
<dbReference type="NCBIfam" id="TIGR00731">
    <property type="entry name" value="bL25_bact_ctc"/>
    <property type="match status" value="1"/>
</dbReference>
<comment type="similarity">
    <text evidence="5">Belongs to the bacterial ribosomal protein bL25 family. CTC subfamily.</text>
</comment>
<dbReference type="InterPro" id="IPR001021">
    <property type="entry name" value="Ribosomal_bL25_long"/>
</dbReference>
<gene>
    <name evidence="5" type="primary">rplY</name>
    <name evidence="5" type="synonym">ctc</name>
    <name evidence="9" type="ORF">A3F03_02940</name>
</gene>
<dbReference type="Pfam" id="PF01386">
    <property type="entry name" value="Ribosomal_L25p"/>
    <property type="match status" value="1"/>
</dbReference>
<dbReference type="Proteomes" id="UP000176803">
    <property type="component" value="Unassembled WGS sequence"/>
</dbReference>
<keyword evidence="1 5" id="KW-0699">rRNA-binding</keyword>
<evidence type="ECO:0000259" key="7">
    <source>
        <dbReference type="Pfam" id="PF01386"/>
    </source>
</evidence>
<dbReference type="GO" id="GO:0006412">
    <property type="term" value="P:translation"/>
    <property type="evidence" value="ECO:0007669"/>
    <property type="project" value="UniProtKB-UniRule"/>
</dbReference>
<feature type="compositionally biased region" description="Basic and acidic residues" evidence="6">
    <location>
        <begin position="238"/>
        <end position="255"/>
    </location>
</feature>
<dbReference type="Gene3D" id="2.170.120.20">
    <property type="entry name" value="Ribosomal protein L25, beta domain"/>
    <property type="match status" value="1"/>
</dbReference>
<dbReference type="EMBL" id="MGAC01000020">
    <property type="protein sequence ID" value="OGK38222.1"/>
    <property type="molecule type" value="Genomic_DNA"/>
</dbReference>
<dbReference type="Pfam" id="PF14693">
    <property type="entry name" value="Ribosomal_TL5_C"/>
    <property type="match status" value="1"/>
</dbReference>
<dbReference type="SUPFAM" id="SSF50715">
    <property type="entry name" value="Ribosomal protein L25-like"/>
    <property type="match status" value="1"/>
</dbReference>
<evidence type="ECO:0000256" key="2">
    <source>
        <dbReference type="ARBA" id="ARBA00022884"/>
    </source>
</evidence>
<keyword evidence="2 5" id="KW-0694">RNA-binding</keyword>
<accession>A0A1F7I4N5</accession>
<evidence type="ECO:0000256" key="1">
    <source>
        <dbReference type="ARBA" id="ARBA00022730"/>
    </source>
</evidence>
<protein>
    <recommendedName>
        <fullName evidence="5">Large ribosomal subunit protein bL25</fullName>
    </recommendedName>
    <alternativeName>
        <fullName evidence="5">General stress protein CTC</fullName>
    </alternativeName>
</protein>
<name>A0A1F7I4N5_9BACT</name>
<dbReference type="InterPro" id="IPR037121">
    <property type="entry name" value="Ribosomal_bL25_C"/>
</dbReference>